<dbReference type="Proteomes" id="UP001652661">
    <property type="component" value="Chromosome 3L"/>
</dbReference>
<organism evidence="2 3">
    <name type="scientific">Drosophila kikkawai</name>
    <name type="common">Fruit fly</name>
    <dbReference type="NCBI Taxonomy" id="30033"/>
    <lineage>
        <taxon>Eukaryota</taxon>
        <taxon>Metazoa</taxon>
        <taxon>Ecdysozoa</taxon>
        <taxon>Arthropoda</taxon>
        <taxon>Hexapoda</taxon>
        <taxon>Insecta</taxon>
        <taxon>Pterygota</taxon>
        <taxon>Neoptera</taxon>
        <taxon>Endopterygota</taxon>
        <taxon>Diptera</taxon>
        <taxon>Brachycera</taxon>
        <taxon>Muscomorpha</taxon>
        <taxon>Ephydroidea</taxon>
        <taxon>Drosophilidae</taxon>
        <taxon>Drosophila</taxon>
        <taxon>Sophophora</taxon>
    </lineage>
</organism>
<feature type="region of interest" description="Disordered" evidence="1">
    <location>
        <begin position="181"/>
        <end position="200"/>
    </location>
</feature>
<dbReference type="RefSeq" id="XP_070141634.1">
    <property type="nucleotide sequence ID" value="XM_070285533.1"/>
</dbReference>
<evidence type="ECO:0000313" key="3">
    <source>
        <dbReference type="RefSeq" id="XP_070141634.1"/>
    </source>
</evidence>
<proteinExistence type="predicted"/>
<keyword evidence="2" id="KW-1185">Reference proteome</keyword>
<gene>
    <name evidence="3" type="primary">LOC121502714</name>
</gene>
<evidence type="ECO:0000313" key="2">
    <source>
        <dbReference type="Proteomes" id="UP001652661"/>
    </source>
</evidence>
<sequence>MYVRSLNRAVALPSTGKVRGTRGLSLRYGTFFRLLILSGFCNISRCCGDRESGWWFQLRQSTRLHLQVPFLYHRLLDGFPVEPRIHCVPELRNVCLWILCWHLSENGRCQCESPPKIDPEVHGLLQIRVHVEAVFTMYTFFSILTPISSSNSRLPLPRTLTDAPVSSKPVTRLPWMRTSAKTRGSLRSPSRFPRIPGSSG</sequence>
<protein>
    <submittedName>
        <fullName evidence="3">Uncharacterized protein</fullName>
    </submittedName>
</protein>
<accession>A0ABM4GFZ4</accession>
<dbReference type="GeneID" id="121502714"/>
<name>A0ABM4GFZ4_DROKI</name>
<reference evidence="3" key="1">
    <citation type="submission" date="2025-08" db="UniProtKB">
        <authorList>
            <consortium name="RefSeq"/>
        </authorList>
    </citation>
    <scope>IDENTIFICATION</scope>
    <source>
        <strain evidence="3">14028-0561.14</strain>
        <tissue evidence="3">Whole fly</tissue>
    </source>
</reference>
<evidence type="ECO:0000256" key="1">
    <source>
        <dbReference type="SAM" id="MobiDB-lite"/>
    </source>
</evidence>